<reference evidence="1 2" key="1">
    <citation type="journal article" date="2019" name="Sci. Rep.">
        <title>Orb-weaving spider Araneus ventricosus genome elucidates the spidroin gene catalogue.</title>
        <authorList>
            <person name="Kono N."/>
            <person name="Nakamura H."/>
            <person name="Ohtoshi R."/>
            <person name="Moran D.A.P."/>
            <person name="Shinohara A."/>
            <person name="Yoshida Y."/>
            <person name="Fujiwara M."/>
            <person name="Mori M."/>
            <person name="Tomita M."/>
            <person name="Arakawa K."/>
        </authorList>
    </citation>
    <scope>NUCLEOTIDE SEQUENCE [LARGE SCALE GENOMIC DNA]</scope>
</reference>
<proteinExistence type="predicted"/>
<keyword evidence="2" id="KW-1185">Reference proteome</keyword>
<dbReference type="EMBL" id="BGPR01002307">
    <property type="protein sequence ID" value="GBM71338.1"/>
    <property type="molecule type" value="Genomic_DNA"/>
</dbReference>
<evidence type="ECO:0000313" key="1">
    <source>
        <dbReference type="EMBL" id="GBM71338.1"/>
    </source>
</evidence>
<gene>
    <name evidence="1" type="ORF">AVEN_62055_1</name>
</gene>
<comment type="caution">
    <text evidence="1">The sequence shown here is derived from an EMBL/GenBank/DDBJ whole genome shotgun (WGS) entry which is preliminary data.</text>
</comment>
<accession>A0A4Y2I1A6</accession>
<sequence length="100" mass="11277">MKRKSVSFLKIEHSSKQITTNTAEYVTYLRSRILIQVPGEVISVALALIAQRICCPNSANIQVAIITRDHSQGESLASRYCEIFPVPDVSLRKQFWVLIS</sequence>
<organism evidence="1 2">
    <name type="scientific">Araneus ventricosus</name>
    <name type="common">Orbweaver spider</name>
    <name type="synonym">Epeira ventricosa</name>
    <dbReference type="NCBI Taxonomy" id="182803"/>
    <lineage>
        <taxon>Eukaryota</taxon>
        <taxon>Metazoa</taxon>
        <taxon>Ecdysozoa</taxon>
        <taxon>Arthropoda</taxon>
        <taxon>Chelicerata</taxon>
        <taxon>Arachnida</taxon>
        <taxon>Araneae</taxon>
        <taxon>Araneomorphae</taxon>
        <taxon>Entelegynae</taxon>
        <taxon>Araneoidea</taxon>
        <taxon>Araneidae</taxon>
        <taxon>Araneus</taxon>
    </lineage>
</organism>
<evidence type="ECO:0000313" key="2">
    <source>
        <dbReference type="Proteomes" id="UP000499080"/>
    </source>
</evidence>
<dbReference type="Proteomes" id="UP000499080">
    <property type="component" value="Unassembled WGS sequence"/>
</dbReference>
<protein>
    <submittedName>
        <fullName evidence="1">Uncharacterized protein</fullName>
    </submittedName>
</protein>
<name>A0A4Y2I1A6_ARAVE</name>
<dbReference type="AlphaFoldDB" id="A0A4Y2I1A6"/>